<dbReference type="PANTHER" id="PTHR40590:SF1">
    <property type="entry name" value="CYTOPLASMIC PROTEIN"/>
    <property type="match status" value="1"/>
</dbReference>
<dbReference type="Proteomes" id="UP001250932">
    <property type="component" value="Unassembled WGS sequence"/>
</dbReference>
<gene>
    <name evidence="1" type="ORF">PPG34_10105</name>
</gene>
<comment type="caution">
    <text evidence="1">The sequence shown here is derived from an EMBL/GenBank/DDBJ whole genome shotgun (WGS) entry which is preliminary data.</text>
</comment>
<sequence length="268" mass="31080">MMTRQFRWHVSFLLLGLLILFWTTPVVGHKIGKGYNNGPIWEIKTETNTVYLLGSIHALNTAYYPLTRGFYYAYYDSPNIVFEVDLDQVLSGKKSKQLKRKRNFATIRTSQNALLMKLDFEGKFGVDRHFYWKAKAVGKQILGLESVDYQMNVLDDIILKSQKGMAGKNREHAKQATRRLNQLLEAWHRGDEETLERMIEEEKATPEVYQAVYHDRNLKWLPRIESFLGQEENYLVIVGVGHLVGEDGLVKLLTDKGHTVRRMVYAIP</sequence>
<evidence type="ECO:0000313" key="1">
    <source>
        <dbReference type="EMBL" id="MDT7042704.1"/>
    </source>
</evidence>
<protein>
    <submittedName>
        <fullName evidence="1">TraB/GumN family protein</fullName>
    </submittedName>
</protein>
<evidence type="ECO:0000313" key="2">
    <source>
        <dbReference type="Proteomes" id="UP001250932"/>
    </source>
</evidence>
<reference evidence="1 2" key="1">
    <citation type="journal article" date="2023" name="ISME J.">
        <title>Cultivation and genomic characterization of novel and ubiquitous marine nitrite-oxidizing bacteria from the Nitrospirales.</title>
        <authorList>
            <person name="Mueller A.J."/>
            <person name="Daebeler A."/>
            <person name="Herbold C.W."/>
            <person name="Kirkegaard R.H."/>
            <person name="Daims H."/>
        </authorList>
    </citation>
    <scope>NUCLEOTIDE SEQUENCE [LARGE SCALE GENOMIC DNA]</scope>
    <source>
        <strain evidence="1 2">EB</strain>
    </source>
</reference>
<dbReference type="EMBL" id="JAQOUE010000001">
    <property type="protein sequence ID" value="MDT7042704.1"/>
    <property type="molecule type" value="Genomic_DNA"/>
</dbReference>
<organism evidence="1 2">
    <name type="scientific">Candidatus Nitronereus thalassa</name>
    <dbReference type="NCBI Taxonomy" id="3020898"/>
    <lineage>
        <taxon>Bacteria</taxon>
        <taxon>Pseudomonadati</taxon>
        <taxon>Nitrospirota</taxon>
        <taxon>Nitrospiria</taxon>
        <taxon>Nitrospirales</taxon>
        <taxon>Nitrospiraceae</taxon>
        <taxon>Candidatus Nitronereus</taxon>
    </lineage>
</organism>
<keyword evidence="2" id="KW-1185">Reference proteome</keyword>
<dbReference type="RefSeq" id="WP_313833148.1">
    <property type="nucleotide sequence ID" value="NZ_JAQOUE010000001.1"/>
</dbReference>
<dbReference type="InterPro" id="IPR002816">
    <property type="entry name" value="TraB/PrgY/GumN_fam"/>
</dbReference>
<dbReference type="PANTHER" id="PTHR40590">
    <property type="entry name" value="CYTOPLASMIC PROTEIN-RELATED"/>
    <property type="match status" value="1"/>
</dbReference>
<dbReference type="InterPro" id="IPR047111">
    <property type="entry name" value="YbaP-like"/>
</dbReference>
<proteinExistence type="predicted"/>
<name>A0ABU3K8D0_9BACT</name>
<dbReference type="Pfam" id="PF01963">
    <property type="entry name" value="TraB_PrgY_gumN"/>
    <property type="match status" value="2"/>
</dbReference>
<dbReference type="CDD" id="cd14789">
    <property type="entry name" value="Tiki"/>
    <property type="match status" value="1"/>
</dbReference>
<accession>A0ABU3K8D0</accession>